<feature type="transmembrane region" description="Helical" evidence="1">
    <location>
        <begin position="93"/>
        <end position="113"/>
    </location>
</feature>
<keyword evidence="1" id="KW-1133">Transmembrane helix</keyword>
<dbReference type="AlphaFoldDB" id="A0A1C5HI34"/>
<dbReference type="EMBL" id="LT607751">
    <property type="protein sequence ID" value="SCG45650.1"/>
    <property type="molecule type" value="Genomic_DNA"/>
</dbReference>
<evidence type="ECO:0000256" key="1">
    <source>
        <dbReference type="SAM" id="Phobius"/>
    </source>
</evidence>
<feature type="transmembrane region" description="Helical" evidence="1">
    <location>
        <begin position="35"/>
        <end position="55"/>
    </location>
</feature>
<organism evidence="2 3">
    <name type="scientific">Micromonospora siamensis</name>
    <dbReference type="NCBI Taxonomy" id="299152"/>
    <lineage>
        <taxon>Bacteria</taxon>
        <taxon>Bacillati</taxon>
        <taxon>Actinomycetota</taxon>
        <taxon>Actinomycetes</taxon>
        <taxon>Micromonosporales</taxon>
        <taxon>Micromonosporaceae</taxon>
        <taxon>Micromonospora</taxon>
    </lineage>
</organism>
<accession>A0A1C5HI34</accession>
<name>A0A1C5HI34_9ACTN</name>
<sequence length="131" mass="14097">MTTLLTVLIGLAMVSPVLFFVVAISELVQGNPPVHPIAFVVFAVVITLYVLMLVLVRRVRQGNRTAWIILLVLLGIETVFLLIGGAYELVANGSPLALAVAAVPALMFILLIAPRSSRAYFNRHRAAPAGH</sequence>
<keyword evidence="1" id="KW-0812">Transmembrane</keyword>
<keyword evidence="3" id="KW-1185">Reference proteome</keyword>
<proteinExistence type="predicted"/>
<feature type="transmembrane region" description="Helical" evidence="1">
    <location>
        <begin position="67"/>
        <end position="87"/>
    </location>
</feature>
<evidence type="ECO:0000313" key="2">
    <source>
        <dbReference type="EMBL" id="SCG45650.1"/>
    </source>
</evidence>
<reference evidence="2 3" key="1">
    <citation type="submission" date="2016-06" db="EMBL/GenBank/DDBJ databases">
        <authorList>
            <person name="Kjaerup R.B."/>
            <person name="Dalgaard T.S."/>
            <person name="Juul-Madsen H.R."/>
        </authorList>
    </citation>
    <scope>NUCLEOTIDE SEQUENCE [LARGE SCALE GENOMIC DNA]</scope>
    <source>
        <strain evidence="2 3">DSM 45097</strain>
    </source>
</reference>
<protein>
    <submittedName>
        <fullName evidence="2">Uncharacterized protein</fullName>
    </submittedName>
</protein>
<gene>
    <name evidence="2" type="ORF">GA0074704_1771</name>
</gene>
<keyword evidence="1" id="KW-0472">Membrane</keyword>
<dbReference type="Proteomes" id="UP000198210">
    <property type="component" value="Chromosome I"/>
</dbReference>
<evidence type="ECO:0000313" key="3">
    <source>
        <dbReference type="Proteomes" id="UP000198210"/>
    </source>
</evidence>